<protein>
    <recommendedName>
        <fullName evidence="5">Transmembrane protein</fullName>
    </recommendedName>
</protein>
<evidence type="ECO:0000256" key="1">
    <source>
        <dbReference type="SAM" id="Phobius"/>
    </source>
</evidence>
<dbReference type="Proteomes" id="UP000759537">
    <property type="component" value="Unassembled WGS sequence"/>
</dbReference>
<evidence type="ECO:0008006" key="5">
    <source>
        <dbReference type="Google" id="ProtNLM"/>
    </source>
</evidence>
<feature type="chain" id="PRO_5040228677" description="Transmembrane protein" evidence="2">
    <location>
        <begin position="27"/>
        <end position="144"/>
    </location>
</feature>
<keyword evidence="1" id="KW-0812">Transmembrane</keyword>
<organism evidence="3 4">
    <name type="scientific">Russula ochroleuca</name>
    <dbReference type="NCBI Taxonomy" id="152965"/>
    <lineage>
        <taxon>Eukaryota</taxon>
        <taxon>Fungi</taxon>
        <taxon>Dikarya</taxon>
        <taxon>Basidiomycota</taxon>
        <taxon>Agaricomycotina</taxon>
        <taxon>Agaricomycetes</taxon>
        <taxon>Russulales</taxon>
        <taxon>Russulaceae</taxon>
        <taxon>Russula</taxon>
    </lineage>
</organism>
<dbReference type="AlphaFoldDB" id="A0A9P5MT42"/>
<proteinExistence type="predicted"/>
<accession>A0A9P5MT42</accession>
<evidence type="ECO:0000256" key="2">
    <source>
        <dbReference type="SAM" id="SignalP"/>
    </source>
</evidence>
<sequence>MLSFIMISSRVACLLLLCLFVNPAKALPIPHSIKHTTFVSASNVELAVLSIFTTAIIVSILWAFFLSVMTEARALAVLRDLRRNAMSRLHRLHTFSPFAASDGVGRAAVLPRRTPVRRGGGLAYPMSPSRSRWYQRQRYHTPPV</sequence>
<comment type="caution">
    <text evidence="3">The sequence shown here is derived from an EMBL/GenBank/DDBJ whole genome shotgun (WGS) entry which is preliminary data.</text>
</comment>
<dbReference type="EMBL" id="WHVB01000012">
    <property type="protein sequence ID" value="KAF8477944.1"/>
    <property type="molecule type" value="Genomic_DNA"/>
</dbReference>
<name>A0A9P5MT42_9AGAM</name>
<keyword evidence="1" id="KW-0472">Membrane</keyword>
<keyword evidence="1" id="KW-1133">Transmembrane helix</keyword>
<evidence type="ECO:0000313" key="4">
    <source>
        <dbReference type="Proteomes" id="UP000759537"/>
    </source>
</evidence>
<keyword evidence="4" id="KW-1185">Reference proteome</keyword>
<gene>
    <name evidence="3" type="ORF">DFH94DRAFT_752387</name>
</gene>
<keyword evidence="2" id="KW-0732">Signal</keyword>
<feature type="signal peptide" evidence="2">
    <location>
        <begin position="1"/>
        <end position="26"/>
    </location>
</feature>
<reference evidence="3" key="2">
    <citation type="journal article" date="2020" name="Nat. Commun.">
        <title>Large-scale genome sequencing of mycorrhizal fungi provides insights into the early evolution of symbiotic traits.</title>
        <authorList>
            <person name="Miyauchi S."/>
            <person name="Kiss E."/>
            <person name="Kuo A."/>
            <person name="Drula E."/>
            <person name="Kohler A."/>
            <person name="Sanchez-Garcia M."/>
            <person name="Morin E."/>
            <person name="Andreopoulos B."/>
            <person name="Barry K.W."/>
            <person name="Bonito G."/>
            <person name="Buee M."/>
            <person name="Carver A."/>
            <person name="Chen C."/>
            <person name="Cichocki N."/>
            <person name="Clum A."/>
            <person name="Culley D."/>
            <person name="Crous P.W."/>
            <person name="Fauchery L."/>
            <person name="Girlanda M."/>
            <person name="Hayes R.D."/>
            <person name="Keri Z."/>
            <person name="LaButti K."/>
            <person name="Lipzen A."/>
            <person name="Lombard V."/>
            <person name="Magnuson J."/>
            <person name="Maillard F."/>
            <person name="Murat C."/>
            <person name="Nolan M."/>
            <person name="Ohm R.A."/>
            <person name="Pangilinan J."/>
            <person name="Pereira M.F."/>
            <person name="Perotto S."/>
            <person name="Peter M."/>
            <person name="Pfister S."/>
            <person name="Riley R."/>
            <person name="Sitrit Y."/>
            <person name="Stielow J.B."/>
            <person name="Szollosi G."/>
            <person name="Zifcakova L."/>
            <person name="Stursova M."/>
            <person name="Spatafora J.W."/>
            <person name="Tedersoo L."/>
            <person name="Vaario L.M."/>
            <person name="Yamada A."/>
            <person name="Yan M."/>
            <person name="Wang P."/>
            <person name="Xu J."/>
            <person name="Bruns T."/>
            <person name="Baldrian P."/>
            <person name="Vilgalys R."/>
            <person name="Dunand C."/>
            <person name="Henrissat B."/>
            <person name="Grigoriev I.V."/>
            <person name="Hibbett D."/>
            <person name="Nagy L.G."/>
            <person name="Martin F.M."/>
        </authorList>
    </citation>
    <scope>NUCLEOTIDE SEQUENCE</scope>
    <source>
        <strain evidence="3">Prilba</strain>
    </source>
</reference>
<dbReference type="OrthoDB" id="10439967at2759"/>
<feature type="transmembrane region" description="Helical" evidence="1">
    <location>
        <begin position="46"/>
        <end position="69"/>
    </location>
</feature>
<evidence type="ECO:0000313" key="3">
    <source>
        <dbReference type="EMBL" id="KAF8477944.1"/>
    </source>
</evidence>
<reference evidence="3" key="1">
    <citation type="submission" date="2019-10" db="EMBL/GenBank/DDBJ databases">
        <authorList>
            <consortium name="DOE Joint Genome Institute"/>
            <person name="Kuo A."/>
            <person name="Miyauchi S."/>
            <person name="Kiss E."/>
            <person name="Drula E."/>
            <person name="Kohler A."/>
            <person name="Sanchez-Garcia M."/>
            <person name="Andreopoulos B."/>
            <person name="Barry K.W."/>
            <person name="Bonito G."/>
            <person name="Buee M."/>
            <person name="Carver A."/>
            <person name="Chen C."/>
            <person name="Cichocki N."/>
            <person name="Clum A."/>
            <person name="Culley D."/>
            <person name="Crous P.W."/>
            <person name="Fauchery L."/>
            <person name="Girlanda M."/>
            <person name="Hayes R."/>
            <person name="Keri Z."/>
            <person name="LaButti K."/>
            <person name="Lipzen A."/>
            <person name="Lombard V."/>
            <person name="Magnuson J."/>
            <person name="Maillard F."/>
            <person name="Morin E."/>
            <person name="Murat C."/>
            <person name="Nolan M."/>
            <person name="Ohm R."/>
            <person name="Pangilinan J."/>
            <person name="Pereira M."/>
            <person name="Perotto S."/>
            <person name="Peter M."/>
            <person name="Riley R."/>
            <person name="Sitrit Y."/>
            <person name="Stielow B."/>
            <person name="Szollosi G."/>
            <person name="Zifcakova L."/>
            <person name="Stursova M."/>
            <person name="Spatafora J.W."/>
            <person name="Tedersoo L."/>
            <person name="Vaario L.-M."/>
            <person name="Yamada A."/>
            <person name="Yan M."/>
            <person name="Wang P."/>
            <person name="Xu J."/>
            <person name="Bruns T."/>
            <person name="Baldrian P."/>
            <person name="Vilgalys R."/>
            <person name="Henrissat B."/>
            <person name="Grigoriev I.V."/>
            <person name="Hibbett D."/>
            <person name="Nagy L.G."/>
            <person name="Martin F.M."/>
        </authorList>
    </citation>
    <scope>NUCLEOTIDE SEQUENCE</scope>
    <source>
        <strain evidence="3">Prilba</strain>
    </source>
</reference>